<sequence length="92" mass="10811">MAGGGFAQHAKNVIEGNRALLRSKGRRKRTKDDVYGKVSVTELSFKKSTRRDLDRVRKKMFIQKEKEKRQMFYAILATILLFFVLYLLFVPR</sequence>
<dbReference type="Proteomes" id="UP001217083">
    <property type="component" value="Unassembled WGS sequence"/>
</dbReference>
<evidence type="ECO:0000313" key="3">
    <source>
        <dbReference type="Proteomes" id="UP001217083"/>
    </source>
</evidence>
<evidence type="ECO:0000313" key="2">
    <source>
        <dbReference type="EMBL" id="MDF0705601.1"/>
    </source>
</evidence>
<protein>
    <recommendedName>
        <fullName evidence="4">Riboflavin synthase subunit beta</fullName>
    </recommendedName>
</protein>
<evidence type="ECO:0008006" key="4">
    <source>
        <dbReference type="Google" id="ProtNLM"/>
    </source>
</evidence>
<name>A0ABT5XIB3_9FLAO</name>
<keyword evidence="3" id="KW-1185">Reference proteome</keyword>
<gene>
    <name evidence="2" type="ORF">PY091_00150</name>
</gene>
<comment type="caution">
    <text evidence="2">The sequence shown here is derived from an EMBL/GenBank/DDBJ whole genome shotgun (WGS) entry which is preliminary data.</text>
</comment>
<keyword evidence="1" id="KW-0812">Transmembrane</keyword>
<dbReference type="EMBL" id="JARFVA010000001">
    <property type="protein sequence ID" value="MDF0705601.1"/>
    <property type="molecule type" value="Genomic_DNA"/>
</dbReference>
<proteinExistence type="predicted"/>
<evidence type="ECO:0000256" key="1">
    <source>
        <dbReference type="SAM" id="Phobius"/>
    </source>
</evidence>
<dbReference type="RefSeq" id="WP_275647739.1">
    <property type="nucleotide sequence ID" value="NZ_JARFVA010000001.1"/>
</dbReference>
<keyword evidence="1" id="KW-0472">Membrane</keyword>
<organism evidence="2 3">
    <name type="scientific">Flagellimonas okinawensis</name>
    <dbReference type="NCBI Taxonomy" id="3031324"/>
    <lineage>
        <taxon>Bacteria</taxon>
        <taxon>Pseudomonadati</taxon>
        <taxon>Bacteroidota</taxon>
        <taxon>Flavobacteriia</taxon>
        <taxon>Flavobacteriales</taxon>
        <taxon>Flavobacteriaceae</taxon>
        <taxon>Flagellimonas</taxon>
    </lineage>
</organism>
<feature type="transmembrane region" description="Helical" evidence="1">
    <location>
        <begin position="71"/>
        <end position="89"/>
    </location>
</feature>
<accession>A0ABT5XIB3</accession>
<reference evidence="2 3" key="1">
    <citation type="submission" date="2023-03" db="EMBL/GenBank/DDBJ databases">
        <title>Muricauda XX sp. nov. and Muricauda XXX sp. nov., two novel species isolated from Okinawa Trough.</title>
        <authorList>
            <person name="Cao W."/>
            <person name="Deng X."/>
        </authorList>
    </citation>
    <scope>NUCLEOTIDE SEQUENCE [LARGE SCALE GENOMIC DNA]</scope>
    <source>
        <strain evidence="2 3">81s02</strain>
    </source>
</reference>
<keyword evidence="1" id="KW-1133">Transmembrane helix</keyword>